<dbReference type="EMBL" id="JACHIG010000013">
    <property type="protein sequence ID" value="MBB5035100.1"/>
    <property type="molecule type" value="Genomic_DNA"/>
</dbReference>
<reference evidence="3 4" key="1">
    <citation type="submission" date="2020-08" db="EMBL/GenBank/DDBJ databases">
        <title>Genomic Encyclopedia of Type Strains, Phase IV (KMG-IV): sequencing the most valuable type-strain genomes for metagenomic binning, comparative biology and taxonomic classification.</title>
        <authorList>
            <person name="Goeker M."/>
        </authorList>
    </citation>
    <scope>NUCLEOTIDE SEQUENCE [LARGE SCALE GENOMIC DNA]</scope>
    <source>
        <strain evidence="3 4">DSM 12252</strain>
    </source>
</reference>
<dbReference type="PIRSF" id="PIRSF016642">
    <property type="entry name" value="UCP016642"/>
    <property type="match status" value="1"/>
</dbReference>
<evidence type="ECO:0000256" key="1">
    <source>
        <dbReference type="SAM" id="SignalP"/>
    </source>
</evidence>
<dbReference type="InterPro" id="IPR015834">
    <property type="entry name" value="UCP016642"/>
</dbReference>
<dbReference type="Gene3D" id="3.40.50.880">
    <property type="match status" value="1"/>
</dbReference>
<keyword evidence="4" id="KW-1185">Reference proteome</keyword>
<name>A0A7W7YFU2_9BACT</name>
<evidence type="ECO:0000259" key="2">
    <source>
        <dbReference type="Pfam" id="PF09825"/>
    </source>
</evidence>
<gene>
    <name evidence="3" type="ORF">HNQ65_004708</name>
</gene>
<dbReference type="Pfam" id="PF09825">
    <property type="entry name" value="BPL_N"/>
    <property type="match status" value="1"/>
</dbReference>
<feature type="domain" description="Biotin-protein ligase N-terminal" evidence="2">
    <location>
        <begin position="55"/>
        <end position="154"/>
    </location>
</feature>
<keyword evidence="1" id="KW-0732">Signal</keyword>
<feature type="signal peptide" evidence="1">
    <location>
        <begin position="1"/>
        <end position="20"/>
    </location>
</feature>
<dbReference type="SUPFAM" id="SSF52317">
    <property type="entry name" value="Class I glutamine amidotransferase-like"/>
    <property type="match status" value="1"/>
</dbReference>
<accession>A0A7W7YFU2</accession>
<dbReference type="InterPro" id="IPR019197">
    <property type="entry name" value="Biotin-prot_ligase_N"/>
</dbReference>
<feature type="chain" id="PRO_5030959548" description="Biotin-protein ligase N-terminal domain-containing protein" evidence="1">
    <location>
        <begin position="21"/>
        <end position="282"/>
    </location>
</feature>
<dbReference type="Proteomes" id="UP000590740">
    <property type="component" value="Unassembled WGS sequence"/>
</dbReference>
<dbReference type="AlphaFoldDB" id="A0A7W7YFU2"/>
<dbReference type="InterPro" id="IPR029062">
    <property type="entry name" value="Class_I_gatase-like"/>
</dbReference>
<evidence type="ECO:0000313" key="4">
    <source>
        <dbReference type="Proteomes" id="UP000590740"/>
    </source>
</evidence>
<protein>
    <recommendedName>
        <fullName evidence="2">Biotin-protein ligase N-terminal domain-containing protein</fullName>
    </recommendedName>
</protein>
<organism evidence="3 4">
    <name type="scientific">Prosthecobacter vanneervenii</name>
    <dbReference type="NCBI Taxonomy" id="48466"/>
    <lineage>
        <taxon>Bacteria</taxon>
        <taxon>Pseudomonadati</taxon>
        <taxon>Verrucomicrobiota</taxon>
        <taxon>Verrucomicrobiia</taxon>
        <taxon>Verrucomicrobiales</taxon>
        <taxon>Verrucomicrobiaceae</taxon>
        <taxon>Prosthecobacter</taxon>
    </lineage>
</organism>
<dbReference type="RefSeq" id="WP_184343547.1">
    <property type="nucleotide sequence ID" value="NZ_JACHIG010000013.1"/>
</dbReference>
<evidence type="ECO:0000313" key="3">
    <source>
        <dbReference type="EMBL" id="MBB5035100.1"/>
    </source>
</evidence>
<sequence>MNSRLSLLLAFSLMNCTVLAQQEEEETSKKKFVIPADVNGMKTIFSAPENVRALKVGIYFGPGAPASGVENVTNVLKPFSQISVVRLSGEEIGTQNLGVYDVLVFPGGSGSSQAKGIGEAGAKNVREFVRNGGGYVGICAGAYLACSNFSWGLGVLNAGTVSPKWRRGQAFLDLETTSEATEVLGEAKGVFKVRYNNGPILKPWTRTDLPSYQTLSVFRSEVAKYGAPEGVQVNSPAQVIAPFGKGRVFVSSPHPENTPGLENLIPRGIIWAAGPKAKEVLP</sequence>
<comment type="caution">
    <text evidence="3">The sequence shown here is derived from an EMBL/GenBank/DDBJ whole genome shotgun (WGS) entry which is preliminary data.</text>
</comment>
<proteinExistence type="predicted"/>